<feature type="domain" description="TraG P-loop" evidence="1">
    <location>
        <begin position="431"/>
        <end position="789"/>
    </location>
</feature>
<evidence type="ECO:0000259" key="1">
    <source>
        <dbReference type="Pfam" id="PF19044"/>
    </source>
</evidence>
<evidence type="ECO:0000313" key="2">
    <source>
        <dbReference type="EMBL" id="MFC0180960.1"/>
    </source>
</evidence>
<dbReference type="InterPro" id="IPR025955">
    <property type="entry name" value="TraC/Conjuga_ATPase"/>
</dbReference>
<dbReference type="InterPro" id="IPR043964">
    <property type="entry name" value="P-loop_TraG"/>
</dbReference>
<dbReference type="PANTHER" id="PTHR38467">
    <property type="match status" value="1"/>
</dbReference>
<organism evidence="2 3">
    <name type="scientific">Thorsellia kenyensis</name>
    <dbReference type="NCBI Taxonomy" id="1549888"/>
    <lineage>
        <taxon>Bacteria</taxon>
        <taxon>Pseudomonadati</taxon>
        <taxon>Pseudomonadota</taxon>
        <taxon>Gammaproteobacteria</taxon>
        <taxon>Enterobacterales</taxon>
        <taxon>Thorselliaceae</taxon>
        <taxon>Thorsellia</taxon>
    </lineage>
</organism>
<evidence type="ECO:0000313" key="3">
    <source>
        <dbReference type="Proteomes" id="UP001589758"/>
    </source>
</evidence>
<dbReference type="Gene3D" id="1.10.8.730">
    <property type="match status" value="1"/>
</dbReference>
<dbReference type="Pfam" id="PF11130">
    <property type="entry name" value="TraC_F_IV"/>
    <property type="match status" value="1"/>
</dbReference>
<dbReference type="EMBL" id="JBHLXE010000111">
    <property type="protein sequence ID" value="MFC0180960.1"/>
    <property type="molecule type" value="Genomic_DNA"/>
</dbReference>
<dbReference type="PANTHER" id="PTHR38467:SF1">
    <property type="entry name" value="CONJUGATIVE TRANSFER: ASSEMBLY"/>
    <property type="match status" value="1"/>
</dbReference>
<gene>
    <name evidence="2" type="primary">traC</name>
    <name evidence="2" type="ORF">ACFFIT_12845</name>
</gene>
<dbReference type="InterPro" id="IPR053155">
    <property type="entry name" value="F-pilin_assembly_TraC"/>
</dbReference>
<accession>A0ABV6CD83</accession>
<dbReference type="SUPFAM" id="SSF52540">
    <property type="entry name" value="P-loop containing nucleoside triphosphate hydrolases"/>
    <property type="match status" value="1"/>
</dbReference>
<dbReference type="InterPro" id="IPR014117">
    <property type="entry name" value="TraC-F-type"/>
</dbReference>
<dbReference type="RefSeq" id="WP_385878269.1">
    <property type="nucleotide sequence ID" value="NZ_JBHLXE010000111.1"/>
</dbReference>
<dbReference type="InterPro" id="IPR027417">
    <property type="entry name" value="P-loop_NTPase"/>
</dbReference>
<comment type="caution">
    <text evidence="2">The sequence shown here is derived from an EMBL/GenBank/DDBJ whole genome shotgun (WGS) entry which is preliminary data.</text>
</comment>
<dbReference type="Pfam" id="PF19044">
    <property type="entry name" value="P-loop_TraG"/>
    <property type="match status" value="1"/>
</dbReference>
<sequence>MKIIKNKQHRLADKLSVLAYESDAKIFFLDDGHLGFGFICEPLPYPQEHIASRLNVLMNFDWPKDSLLQMSLIANPNIYKALIEFKSLRILKKIPSCVVPMRKKVEFFETNTQRKKNQGFLPAIRDFMLVITCKIPLESAFPTQEKIDSLKPLQQSVVQSLKTIGFHFEIMNSQGYVSIMSDLINLNQSVKQPQSLDIDKTLNQQILHWDCALHINHNVINLSEKVIKTLSFKRLPSRFYFGHAAHYAADKMTGDRGLGGHFYITATIHFPDLENQLSRLETKRQWSINQAYGPMVKFVPMLGEKKRGFDILFEAIAKGDRPVKFMLTLILISDSLEDSIADVSNAKTFYKELGFEIMEDKYFHFPIWLNSLPFGADRRAINDLFRYKTLASSQAAALLPIFSDWKGTGTPVLELISRTGQLMPISLFDSTSNYNCCIAAQSGAGKSFLVNELIASYLSIGGQCWVIDVGRSYEKLCEFYQGDFLAFGQTHQMNFNPFAQVQNYAEESDMLVTLISSMAAPQSALSDLQIAELKRAMHTLFEEQNTQMTIDDLAILLKKHQDKRVVDIGIQLYPFTSQGEYGRFFHAKNTTKLNGQLTVLELEELKGRKNLQQVILLSLIYQIQQEMYLGDRDKPKILFIDEAWDLLSEGDIAKFIETGYRRFRKYGGAAVTITQSINDLYQHPTGKAIAENSANMFLLGQKAETIDQLKLSNRLPLNSSGYELLKTLHTIPGKYAEIFLITPSGIGIGRLIVDDFHRLLYSTKAEDVHAIKQLTDEGLNTNEAILSLLEKR</sequence>
<dbReference type="CDD" id="cd01127">
    <property type="entry name" value="TrwB_TraG_TraD_VirD4"/>
    <property type="match status" value="1"/>
</dbReference>
<proteinExistence type="predicted"/>
<dbReference type="NCBIfam" id="TIGR02746">
    <property type="entry name" value="TraC-F-type"/>
    <property type="match status" value="1"/>
</dbReference>
<dbReference type="Proteomes" id="UP001589758">
    <property type="component" value="Unassembled WGS sequence"/>
</dbReference>
<name>A0ABV6CD83_9GAMM</name>
<dbReference type="Gene3D" id="3.40.50.300">
    <property type="entry name" value="P-loop containing nucleotide triphosphate hydrolases"/>
    <property type="match status" value="1"/>
</dbReference>
<protein>
    <submittedName>
        <fullName evidence="2">Type IV secretion system protein TraC</fullName>
    </submittedName>
</protein>
<keyword evidence="3" id="KW-1185">Reference proteome</keyword>
<reference evidence="2 3" key="1">
    <citation type="submission" date="2024-09" db="EMBL/GenBank/DDBJ databases">
        <authorList>
            <person name="Sun Q."/>
            <person name="Mori K."/>
        </authorList>
    </citation>
    <scope>NUCLEOTIDE SEQUENCE [LARGE SCALE GENOMIC DNA]</scope>
    <source>
        <strain evidence="2 3">CCM 8545</strain>
    </source>
</reference>